<comment type="caution">
    <text evidence="3">The sequence shown here is derived from an EMBL/GenBank/DDBJ whole genome shotgun (WGS) entry which is preliminary data.</text>
</comment>
<name>A0ABT8K8K2_9MICO</name>
<evidence type="ECO:0000313" key="4">
    <source>
        <dbReference type="Proteomes" id="UP001174208"/>
    </source>
</evidence>
<dbReference type="Gene3D" id="3.60.15.10">
    <property type="entry name" value="Ribonuclease Z/Hydroxyacylglutathione hydrolase-like"/>
    <property type="match status" value="1"/>
</dbReference>
<accession>A0ABT8K8K2</accession>
<protein>
    <submittedName>
        <fullName evidence="3">MBL fold metallo-hydrolase</fullName>
    </submittedName>
</protein>
<keyword evidence="4" id="KW-1185">Reference proteome</keyword>
<gene>
    <name evidence="3" type="ORF">P5G50_00065</name>
</gene>
<dbReference type="InterPro" id="IPR050114">
    <property type="entry name" value="UPF0173_UPF0282_UlaG_hydrolase"/>
</dbReference>
<dbReference type="Pfam" id="PF12706">
    <property type="entry name" value="Lactamase_B_2"/>
    <property type="match status" value="1"/>
</dbReference>
<evidence type="ECO:0000256" key="1">
    <source>
        <dbReference type="ARBA" id="ARBA00022801"/>
    </source>
</evidence>
<reference evidence="3" key="1">
    <citation type="submission" date="2023-06" db="EMBL/GenBank/DDBJ databases">
        <title>MT1 and MT2 Draft Genomes of Novel Species.</title>
        <authorList>
            <person name="Venkateswaran K."/>
        </authorList>
    </citation>
    <scope>NUCLEOTIDE SEQUENCE</scope>
    <source>
        <strain evidence="3">F6_8S_P_1B</strain>
    </source>
</reference>
<dbReference type="InterPro" id="IPR001279">
    <property type="entry name" value="Metallo-B-lactamas"/>
</dbReference>
<evidence type="ECO:0000259" key="2">
    <source>
        <dbReference type="Pfam" id="PF12706"/>
    </source>
</evidence>
<dbReference type="SUPFAM" id="SSF56281">
    <property type="entry name" value="Metallo-hydrolase/oxidoreductase"/>
    <property type="match status" value="1"/>
</dbReference>
<evidence type="ECO:0000313" key="3">
    <source>
        <dbReference type="EMBL" id="MDN4612827.1"/>
    </source>
</evidence>
<dbReference type="PANTHER" id="PTHR43546">
    <property type="entry name" value="UPF0173 METAL-DEPENDENT HYDROLASE MJ1163-RELATED"/>
    <property type="match status" value="1"/>
</dbReference>
<keyword evidence="1" id="KW-0378">Hydrolase</keyword>
<organism evidence="3 4">
    <name type="scientific">Leifsonia williamsii</name>
    <dbReference type="NCBI Taxonomy" id="3035919"/>
    <lineage>
        <taxon>Bacteria</taxon>
        <taxon>Bacillati</taxon>
        <taxon>Actinomycetota</taxon>
        <taxon>Actinomycetes</taxon>
        <taxon>Micrococcales</taxon>
        <taxon>Microbacteriaceae</taxon>
        <taxon>Leifsonia</taxon>
    </lineage>
</organism>
<proteinExistence type="predicted"/>
<dbReference type="EMBL" id="JAROCF010000001">
    <property type="protein sequence ID" value="MDN4612827.1"/>
    <property type="molecule type" value="Genomic_DNA"/>
</dbReference>
<dbReference type="RefSeq" id="WP_301209647.1">
    <property type="nucleotide sequence ID" value="NZ_JAROCF010000001.1"/>
</dbReference>
<dbReference type="Proteomes" id="UP001174208">
    <property type="component" value="Unassembled WGS sequence"/>
</dbReference>
<feature type="domain" description="Metallo-beta-lactamase" evidence="2">
    <location>
        <begin position="36"/>
        <end position="230"/>
    </location>
</feature>
<dbReference type="InterPro" id="IPR036866">
    <property type="entry name" value="RibonucZ/Hydroxyglut_hydro"/>
</dbReference>
<dbReference type="PANTHER" id="PTHR43546:SF9">
    <property type="entry name" value="L-ASCORBATE-6-PHOSPHATE LACTONASE ULAG-RELATED"/>
    <property type="match status" value="1"/>
</dbReference>
<sequence>MTTTNPGTIGADRLPFGVGVGVIGGPTTVIDIHGVRILVDPTFDPPGDHGYLRKTAGPTLPASALGPIDVLLVSHTQHPDNLDDSGRDLALAAPLVLTTPSGAADLGRPNARGLARWESVAHAAGLTITATPALHGPADEVTPEGYVTCEVDGFVIEAPGGPTVYVGGDNASLSAVVEVVRRFPRIDVALLNGGGAHVPNRYDDRPLTFTPDRLAAAAEILGAPHVVVAHQDGWEHFAYGAEDTRRAFEQAGIAAVLRAAPLGSWSISALPGGTPPAPEARPR</sequence>